<comment type="caution">
    <text evidence="1">The sequence shown here is derived from an EMBL/GenBank/DDBJ whole genome shotgun (WGS) entry which is preliminary data.</text>
</comment>
<protein>
    <submittedName>
        <fullName evidence="1">HutD family protein</fullName>
    </submittedName>
</protein>
<dbReference type="RefSeq" id="WP_212529665.1">
    <property type="nucleotide sequence ID" value="NZ_JAGSOG010000085.1"/>
</dbReference>
<reference evidence="1" key="1">
    <citation type="submission" date="2021-04" db="EMBL/GenBank/DDBJ databases">
        <title>Genome based classification of Actinospica acidithermotolerans sp. nov., an actinobacterium isolated from an Indonesian hot spring.</title>
        <authorList>
            <person name="Kusuma A.B."/>
            <person name="Putra K.E."/>
            <person name="Nafisah S."/>
            <person name="Loh J."/>
            <person name="Nouioui I."/>
            <person name="Goodfellow M."/>
        </authorList>
    </citation>
    <scope>NUCLEOTIDE SEQUENCE</scope>
    <source>
        <strain evidence="1">CSCA 57</strain>
    </source>
</reference>
<dbReference type="EMBL" id="JAGSOG010000085">
    <property type="protein sequence ID" value="MBR7835169.1"/>
    <property type="molecule type" value="Genomic_DNA"/>
</dbReference>
<gene>
    <name evidence="1" type="ORF">KDL01_17985</name>
</gene>
<dbReference type="InterPro" id="IPR010282">
    <property type="entry name" value="Uncharacterised_HutD/Ves"/>
</dbReference>
<dbReference type="Gene3D" id="2.60.120.10">
    <property type="entry name" value="Jelly Rolls"/>
    <property type="match status" value="1"/>
</dbReference>
<dbReference type="InterPro" id="IPR011051">
    <property type="entry name" value="RmlC_Cupin_sf"/>
</dbReference>
<dbReference type="CDD" id="cd20293">
    <property type="entry name" value="cupin_HutD_N"/>
    <property type="match status" value="1"/>
</dbReference>
<evidence type="ECO:0000313" key="1">
    <source>
        <dbReference type="EMBL" id="MBR7835169.1"/>
    </source>
</evidence>
<name>A0A941IPI4_9ACTN</name>
<dbReference type="AlphaFoldDB" id="A0A941IPI4"/>
<sequence>MGATRVIRWADLTVTPWKNGGGRTREIAGAPAGAGIADFAWRVSVAEVEDDGPFSAFPGVDRQIMLIDGTVMVLDVDGTEHRLAPFSPLAFPGDAATLGSIPSGPTRDLNLMTRRGHATGTMRAVPVDAAAPYRTPVDTGGVLVLLALTDGLVLQPTDPTDVAAAGGGHVLSRLDAVIQDQPGPVCVSGAGMLAQIRVDVPGRD</sequence>
<organism evidence="1 2">
    <name type="scientific">Actinospica durhamensis</name>
    <dbReference type="NCBI Taxonomy" id="1508375"/>
    <lineage>
        <taxon>Bacteria</taxon>
        <taxon>Bacillati</taxon>
        <taxon>Actinomycetota</taxon>
        <taxon>Actinomycetes</taxon>
        <taxon>Catenulisporales</taxon>
        <taxon>Actinospicaceae</taxon>
        <taxon>Actinospica</taxon>
    </lineage>
</organism>
<proteinExistence type="predicted"/>
<dbReference type="Proteomes" id="UP000675781">
    <property type="component" value="Unassembled WGS sequence"/>
</dbReference>
<evidence type="ECO:0000313" key="2">
    <source>
        <dbReference type="Proteomes" id="UP000675781"/>
    </source>
</evidence>
<dbReference type="PANTHER" id="PTHR37943:SF1">
    <property type="entry name" value="PROTEIN VES"/>
    <property type="match status" value="1"/>
</dbReference>
<dbReference type="SUPFAM" id="SSF51182">
    <property type="entry name" value="RmlC-like cupins"/>
    <property type="match status" value="1"/>
</dbReference>
<dbReference type="PANTHER" id="PTHR37943">
    <property type="entry name" value="PROTEIN VES"/>
    <property type="match status" value="1"/>
</dbReference>
<dbReference type="Pfam" id="PF05962">
    <property type="entry name" value="HutD"/>
    <property type="match status" value="1"/>
</dbReference>
<keyword evidence="2" id="KW-1185">Reference proteome</keyword>
<accession>A0A941IPI4</accession>
<dbReference type="InterPro" id="IPR014710">
    <property type="entry name" value="RmlC-like_jellyroll"/>
</dbReference>